<feature type="compositionally biased region" description="Polar residues" evidence="1">
    <location>
        <begin position="1"/>
        <end position="16"/>
    </location>
</feature>
<proteinExistence type="predicted"/>
<evidence type="ECO:0000256" key="1">
    <source>
        <dbReference type="SAM" id="MobiDB-lite"/>
    </source>
</evidence>
<feature type="compositionally biased region" description="Polar residues" evidence="1">
    <location>
        <begin position="91"/>
        <end position="100"/>
    </location>
</feature>
<gene>
    <name evidence="2" type="ORF">BREU_3001</name>
</gene>
<dbReference type="EMBL" id="JGZK01000001">
    <property type="protein sequence ID" value="KFI88397.1"/>
    <property type="molecule type" value="Genomic_DNA"/>
</dbReference>
<evidence type="ECO:0000313" key="2">
    <source>
        <dbReference type="EMBL" id="KFI88397.1"/>
    </source>
</evidence>
<name>A0A087CYP7_9BIFI</name>
<sequence length="100" mass="10624">MTHLTHSPSAEQNLGPTHNPPRSPPLSEANPRLHQGNTPLTACQRSKTSGQSHIRPAHGSSAGQNLGPAEKKLRQPSLSGAKPRPSRHSTHSQPVSEAKP</sequence>
<accession>A0A087CYP7</accession>
<dbReference type="AlphaFoldDB" id="A0A087CYP7"/>
<feature type="region of interest" description="Disordered" evidence="1">
    <location>
        <begin position="1"/>
        <end position="100"/>
    </location>
</feature>
<comment type="caution">
    <text evidence="2">The sequence shown here is derived from an EMBL/GenBank/DDBJ whole genome shotgun (WGS) entry which is preliminary data.</text>
</comment>
<protein>
    <submittedName>
        <fullName evidence="2">Uncharacterized protein</fullName>
    </submittedName>
</protein>
<evidence type="ECO:0000313" key="3">
    <source>
        <dbReference type="Proteomes" id="UP000028984"/>
    </source>
</evidence>
<dbReference type="Proteomes" id="UP000028984">
    <property type="component" value="Unassembled WGS sequence"/>
</dbReference>
<keyword evidence="3" id="KW-1185">Reference proteome</keyword>
<reference evidence="2 3" key="1">
    <citation type="submission" date="2014-03" db="EMBL/GenBank/DDBJ databases">
        <title>Genomics of Bifidobacteria.</title>
        <authorList>
            <person name="Ventura M."/>
            <person name="Milani C."/>
            <person name="Lugli G.A."/>
        </authorList>
    </citation>
    <scope>NUCLEOTIDE SEQUENCE [LARGE SCALE GENOMIC DNA]</scope>
    <source>
        <strain evidence="2 3">DSM 23975</strain>
    </source>
</reference>
<organism evidence="2 3">
    <name type="scientific">Bifidobacterium reuteri DSM 23975</name>
    <dbReference type="NCBI Taxonomy" id="1437610"/>
    <lineage>
        <taxon>Bacteria</taxon>
        <taxon>Bacillati</taxon>
        <taxon>Actinomycetota</taxon>
        <taxon>Actinomycetes</taxon>
        <taxon>Bifidobacteriales</taxon>
        <taxon>Bifidobacteriaceae</taxon>
        <taxon>Bifidobacterium</taxon>
    </lineage>
</organism>
<feature type="compositionally biased region" description="Polar residues" evidence="1">
    <location>
        <begin position="35"/>
        <end position="52"/>
    </location>
</feature>